<dbReference type="Pfam" id="PF22998">
    <property type="entry name" value="GNAT_LYC1-like"/>
    <property type="match status" value="1"/>
</dbReference>
<comment type="caution">
    <text evidence="2">The sequence shown here is derived from an EMBL/GenBank/DDBJ whole genome shotgun (WGS) entry which is preliminary data.</text>
</comment>
<sequence>MSQSKADPQNYTIAQATDGQRSEIIKHAADHWGTSEAGLEFFMHYHSIIETKNYTQDGRLIYWVYVPTHAKDTLDILSCCRTYRRDASILSANSDRPFDAFGYAIGTVVTPKKHRGRGYANHMLSLLHHALTPNTYPKPNVDIEIPPSVYSGAFSILYSDVGTYYERCGPVPGEIGWKVQSPISTIWHLSEVLPMLSSQADSFPQVELLSQEDVISLLSSDVPDWEALPREPDTTYVAFSPSALPNTHLMTRSSIHPLHKSSRDVFWGARLTSNGHFITWAFDYGTPRTLVITRIHADSSTLPVLLFAALRAGEIQECQRAEVWNLTGDLEDEAKRLGGTTCERSLHLPAIRWYGPQSANNVVWIRNEYYSWA</sequence>
<evidence type="ECO:0000313" key="2">
    <source>
        <dbReference type="EMBL" id="CAE6476757.1"/>
    </source>
</evidence>
<dbReference type="InterPro" id="IPR053013">
    <property type="entry name" value="LAT"/>
</dbReference>
<dbReference type="AlphaFoldDB" id="A0A8H3CCD7"/>
<gene>
    <name evidence="2" type="ORF">RDB_LOCUS91724</name>
</gene>
<dbReference type="Gene3D" id="3.40.630.30">
    <property type="match status" value="1"/>
</dbReference>
<dbReference type="EMBL" id="CAJMWY010001849">
    <property type="protein sequence ID" value="CAE6476757.1"/>
    <property type="molecule type" value="Genomic_DNA"/>
</dbReference>
<dbReference type="PANTHER" id="PTHR34815">
    <property type="entry name" value="LYSINE ACETYLTRANSFERASE"/>
    <property type="match status" value="1"/>
</dbReference>
<evidence type="ECO:0000313" key="3">
    <source>
        <dbReference type="Proteomes" id="UP000663861"/>
    </source>
</evidence>
<evidence type="ECO:0000259" key="1">
    <source>
        <dbReference type="Pfam" id="PF22998"/>
    </source>
</evidence>
<accession>A0A8H3CCD7</accession>
<organism evidence="2 3">
    <name type="scientific">Rhizoctonia solani</name>
    <dbReference type="NCBI Taxonomy" id="456999"/>
    <lineage>
        <taxon>Eukaryota</taxon>
        <taxon>Fungi</taxon>
        <taxon>Dikarya</taxon>
        <taxon>Basidiomycota</taxon>
        <taxon>Agaricomycotina</taxon>
        <taxon>Agaricomycetes</taxon>
        <taxon>Cantharellales</taxon>
        <taxon>Ceratobasidiaceae</taxon>
        <taxon>Rhizoctonia</taxon>
    </lineage>
</organism>
<reference evidence="2" key="1">
    <citation type="submission" date="2021-01" db="EMBL/GenBank/DDBJ databases">
        <authorList>
            <person name="Kaushik A."/>
        </authorList>
    </citation>
    <scope>NUCLEOTIDE SEQUENCE</scope>
    <source>
        <strain evidence="2">AG4-RS23</strain>
    </source>
</reference>
<name>A0A8H3CCD7_9AGAM</name>
<dbReference type="Proteomes" id="UP000663861">
    <property type="component" value="Unassembled WGS sequence"/>
</dbReference>
<protein>
    <recommendedName>
        <fullName evidence="1">LYC1 C-terminal domain-containing protein</fullName>
    </recommendedName>
</protein>
<dbReference type="PANTHER" id="PTHR34815:SF2">
    <property type="entry name" value="N-ACETYLTRANSFERASE DOMAIN-CONTAINING PROTEIN"/>
    <property type="match status" value="1"/>
</dbReference>
<feature type="domain" description="LYC1 C-terminal" evidence="1">
    <location>
        <begin position="193"/>
        <end position="372"/>
    </location>
</feature>
<dbReference type="InterPro" id="IPR055100">
    <property type="entry name" value="GNAT_LYC1-like"/>
</dbReference>
<proteinExistence type="predicted"/>